<evidence type="ECO:0000313" key="3">
    <source>
        <dbReference type="Proteomes" id="UP000248536"/>
    </source>
</evidence>
<feature type="domain" description="Reverse transcriptase" evidence="1">
    <location>
        <begin position="73"/>
        <end position="363"/>
    </location>
</feature>
<dbReference type="OrthoDB" id="9780724at2"/>
<proteinExistence type="predicted"/>
<dbReference type="NCBIfam" id="NF041748">
    <property type="entry name" value="Drt3b"/>
    <property type="match status" value="1"/>
</dbReference>
<name>A0A2Z4LWV4_9FLAO</name>
<dbReference type="Pfam" id="PF00078">
    <property type="entry name" value="RVT_1"/>
    <property type="match status" value="1"/>
</dbReference>
<dbReference type="PROSITE" id="PS50878">
    <property type="entry name" value="RT_POL"/>
    <property type="match status" value="1"/>
</dbReference>
<evidence type="ECO:0000259" key="1">
    <source>
        <dbReference type="PROSITE" id="PS50878"/>
    </source>
</evidence>
<organism evidence="2 3">
    <name type="scientific">Flagellimonas maritima</name>
    <dbReference type="NCBI Taxonomy" id="1383885"/>
    <lineage>
        <taxon>Bacteria</taxon>
        <taxon>Pseudomonadati</taxon>
        <taxon>Bacteroidota</taxon>
        <taxon>Flavobacteriia</taxon>
        <taxon>Flavobacteriales</taxon>
        <taxon>Flavobacteriaceae</taxon>
        <taxon>Flagellimonas</taxon>
    </lineage>
</organism>
<accession>A0A2Z4LWV4</accession>
<dbReference type="KEGG" id="spon:HME9304_02878"/>
<dbReference type="Proteomes" id="UP000248536">
    <property type="component" value="Chromosome"/>
</dbReference>
<dbReference type="CDD" id="cd01646">
    <property type="entry name" value="RT_Bac_retron_I"/>
    <property type="match status" value="1"/>
</dbReference>
<reference evidence="2 3" key="1">
    <citation type="submission" date="2018-06" db="EMBL/GenBank/DDBJ databases">
        <title>Spongiibacterium sp. HME9304 Genome sequencing and assembly.</title>
        <authorList>
            <person name="Kang H."/>
            <person name="Kim H."/>
            <person name="Joh K."/>
        </authorList>
    </citation>
    <scope>NUCLEOTIDE SEQUENCE [LARGE SCALE GENOMIC DNA]</scope>
    <source>
        <strain evidence="2 3">HME9304</strain>
    </source>
</reference>
<gene>
    <name evidence="2" type="ORF">HME9304_02878</name>
</gene>
<evidence type="ECO:0000313" key="2">
    <source>
        <dbReference type="EMBL" id="AWX45848.1"/>
    </source>
</evidence>
<dbReference type="EMBL" id="CP030104">
    <property type="protein sequence ID" value="AWX45848.1"/>
    <property type="molecule type" value="Genomic_DNA"/>
</dbReference>
<sequence>MPKSKKNITNKKERAVLSDILPFETPATFSNRYFYDFLISNGIELRGNVLTWRSGNQTLNKIVKLIFALGPKEIANETDGKITLSPGALKAIPFHYKISHKQKEFRELTVVHPKNQLAVIEFYDLCKELILYYCDESKFSIRKPFKTAKFTYFKDRLHYDKLAQDHEVVGVEEFDKEYENLKTFFSYKEISNIHKFYESYKYHRCEKKYKNLFKFDISKCFDSIYSHSITWALLDKDMVKDEIPISKLTFGGKFDRLMQDLNYGETNGIVIGPEFSRIFAEIILQKIDKTVQLKLSNRNEPIIFRKDYEVFRYVDDYFIFYNDVYVKEEVLGLFRLHLRDYKLGLNEGKSEEYKKPILTGITAAKVGIVKLLDKKMSFKSKQETSSLANDSDDNILTFYVSSSTLITEFKIILKSADINYKDIQNFTLGCIDNKVISFIHLCSDTVQNEKQLGKVFLEILDFAFFVYAVTPRVNSTIKLCSILSKVIQFAKLNLNSDLKNRIFKKIYDEIFLVLKKSRIQEHVQIETLYLLITLNDLGRDYRLEEEVLCFYFCIDLSKKKCNYELHYFTITVLLFYLGNKARYVKTKKILENYILELMSNVSKENRFRKTELILLFFDLLSCPYIDRVFKNKLFLLFGIPSTQGRLRTSIINYRKYWFTKWDNFNFGKELEAKKSQEVY</sequence>
<keyword evidence="3" id="KW-1185">Reference proteome</keyword>
<protein>
    <recommendedName>
        <fullName evidence="1">Reverse transcriptase domain-containing protein</fullName>
    </recommendedName>
</protein>
<dbReference type="InterPro" id="IPR000477">
    <property type="entry name" value="RT_dom"/>
</dbReference>
<dbReference type="RefSeq" id="WP_112379201.1">
    <property type="nucleotide sequence ID" value="NZ_CP030104.1"/>
</dbReference>
<dbReference type="AlphaFoldDB" id="A0A2Z4LWV4"/>